<protein>
    <submittedName>
        <fullName evidence="1">CLUMA_CG002863, isoform A</fullName>
    </submittedName>
</protein>
<keyword evidence="2" id="KW-1185">Reference proteome</keyword>
<reference evidence="1 2" key="1">
    <citation type="submission" date="2015-04" db="EMBL/GenBank/DDBJ databases">
        <authorList>
            <person name="Syromyatnikov M.Y."/>
            <person name="Popov V.N."/>
        </authorList>
    </citation>
    <scope>NUCLEOTIDE SEQUENCE [LARGE SCALE GENOMIC DNA]</scope>
</reference>
<organism evidence="1 2">
    <name type="scientific">Clunio marinus</name>
    <dbReference type="NCBI Taxonomy" id="568069"/>
    <lineage>
        <taxon>Eukaryota</taxon>
        <taxon>Metazoa</taxon>
        <taxon>Ecdysozoa</taxon>
        <taxon>Arthropoda</taxon>
        <taxon>Hexapoda</taxon>
        <taxon>Insecta</taxon>
        <taxon>Pterygota</taxon>
        <taxon>Neoptera</taxon>
        <taxon>Endopterygota</taxon>
        <taxon>Diptera</taxon>
        <taxon>Nematocera</taxon>
        <taxon>Chironomoidea</taxon>
        <taxon>Chironomidae</taxon>
        <taxon>Clunio</taxon>
    </lineage>
</organism>
<evidence type="ECO:0000313" key="2">
    <source>
        <dbReference type="Proteomes" id="UP000183832"/>
    </source>
</evidence>
<gene>
    <name evidence="1" type="ORF">CLUMA_CG002863</name>
</gene>
<dbReference type="EMBL" id="CVRI01000010">
    <property type="protein sequence ID" value="CRK89057.1"/>
    <property type="molecule type" value="Genomic_DNA"/>
</dbReference>
<name>A0A1J1HS80_9DIPT</name>
<evidence type="ECO:0000313" key="1">
    <source>
        <dbReference type="EMBL" id="CRK89057.1"/>
    </source>
</evidence>
<sequence>MRTKSLICQSIKSISGLRNFDLFLQMIYANLCKLSMQMIWPSGTSVGGLLKIPEWGRRRMQMMTQDVT</sequence>
<accession>A0A1J1HS80</accession>
<dbReference type="AlphaFoldDB" id="A0A1J1HS80"/>
<dbReference type="Proteomes" id="UP000183832">
    <property type="component" value="Unassembled WGS sequence"/>
</dbReference>
<proteinExistence type="predicted"/>